<dbReference type="SUPFAM" id="SSF53067">
    <property type="entry name" value="Actin-like ATPase domain"/>
    <property type="match status" value="2"/>
</dbReference>
<dbReference type="RefSeq" id="WP_226395384.1">
    <property type="nucleotide sequence ID" value="NZ_JADCKL010000012.1"/>
</dbReference>
<dbReference type="EMBL" id="JADCKL010000012">
    <property type="protein sequence ID" value="MBE5063975.1"/>
    <property type="molecule type" value="Genomic_DNA"/>
</dbReference>
<dbReference type="Gene3D" id="3.30.420.40">
    <property type="match status" value="2"/>
</dbReference>
<dbReference type="Pfam" id="PF17989">
    <property type="entry name" value="ALP_N"/>
    <property type="match status" value="1"/>
</dbReference>
<evidence type="ECO:0000313" key="2">
    <source>
        <dbReference type="EMBL" id="MBE5063975.1"/>
    </source>
</evidence>
<dbReference type="Proteomes" id="UP000758652">
    <property type="component" value="Unassembled WGS sequence"/>
</dbReference>
<sequence>MILGVDTGNKMIKTDHFIFHSGIKVKEQRILNGEEGICYKGVNYIENSQRITYLQDKTADERYYILTLLGIAKELEREEGNVRTKGIIPITLLVGLPPGDYGRQKRRFQEYFYRQGKTVHFLYKNRPYQITYTDVKVYMQAYSAYLLIANRLRLVEYSKVLIIDIGGFTVDYLMVRYGVVQPTQIDSIPEGIITLYKRINAGIRQHFNLLLDETDIDNILFKRNTQYPEKVLRRTFEIAKDYLVELLGTFLELGIDIRTTVTVFVGGGSILLTDLIEDVWVRYNSQYFIVDDPQANVKGFKKQYLAELADSAET</sequence>
<protein>
    <submittedName>
        <fullName evidence="2">ParM/StbA family protein</fullName>
    </submittedName>
</protein>
<proteinExistence type="predicted"/>
<dbReference type="InterPro" id="IPR040607">
    <property type="entry name" value="ALP_N"/>
</dbReference>
<gene>
    <name evidence="2" type="ORF">INF30_11995</name>
</gene>
<evidence type="ECO:0000313" key="3">
    <source>
        <dbReference type="Proteomes" id="UP000758652"/>
    </source>
</evidence>
<reference evidence="2 3" key="1">
    <citation type="submission" date="2020-10" db="EMBL/GenBank/DDBJ databases">
        <title>ChiBAC.</title>
        <authorList>
            <person name="Zenner C."/>
            <person name="Hitch T.C.A."/>
            <person name="Clavel T."/>
        </authorList>
    </citation>
    <scope>NUCLEOTIDE SEQUENCE [LARGE SCALE GENOMIC DNA]</scope>
    <source>
        <strain evidence="2 3">DSM 108991</strain>
    </source>
</reference>
<evidence type="ECO:0000259" key="1">
    <source>
        <dbReference type="Pfam" id="PF17989"/>
    </source>
</evidence>
<dbReference type="InterPro" id="IPR043129">
    <property type="entry name" value="ATPase_NBD"/>
</dbReference>
<feature type="domain" description="Actin-like protein N-terminal" evidence="1">
    <location>
        <begin position="46"/>
        <end position="142"/>
    </location>
</feature>
<keyword evidence="3" id="KW-1185">Reference proteome</keyword>
<organism evidence="2 3">
    <name type="scientific">Claveliimonas monacensis</name>
    <dbReference type="NCBI Taxonomy" id="2779351"/>
    <lineage>
        <taxon>Bacteria</taxon>
        <taxon>Bacillati</taxon>
        <taxon>Bacillota</taxon>
        <taxon>Clostridia</taxon>
        <taxon>Lachnospirales</taxon>
        <taxon>Lachnospiraceae</taxon>
        <taxon>Claveliimonas</taxon>
    </lineage>
</organism>
<name>A0ABR9RN66_9FIRM</name>
<comment type="caution">
    <text evidence="2">The sequence shown here is derived from an EMBL/GenBank/DDBJ whole genome shotgun (WGS) entry which is preliminary data.</text>
</comment>
<accession>A0ABR9RN66</accession>